<evidence type="ECO:0000313" key="2">
    <source>
        <dbReference type="EMBL" id="KKA29843.1"/>
    </source>
</evidence>
<feature type="domain" description="Serine aminopeptidase S33" evidence="1">
    <location>
        <begin position="96"/>
        <end position="178"/>
    </location>
</feature>
<protein>
    <recommendedName>
        <fullName evidence="1">Serine aminopeptidase S33 domain-containing protein</fullName>
    </recommendedName>
</protein>
<keyword evidence="3" id="KW-1185">Reference proteome</keyword>
<gene>
    <name evidence="2" type="ORF">TD95_000423</name>
</gene>
<dbReference type="InterPro" id="IPR029058">
    <property type="entry name" value="AB_hydrolase_fold"/>
</dbReference>
<dbReference type="Proteomes" id="UP000033483">
    <property type="component" value="Unassembled WGS sequence"/>
</dbReference>
<sequence length="423" mass="46493">MASVFNITEHVIVGQHIREFPRATATSQEQELKLAVKQYVPKDNTQPQPGDLTIVAAHACGFPKELYEALWEDLLGEAKKNGFRIKAIWIADCAWQGYSGEMNEEHLGNDPSWMDYARDILQMVNHFRAEISVPIAAIGHSFGATALVNVSTMHPRLFSSIVLLDPVISLYASTAVGVRAGPAAASLYRRDLWPSAAAARASFAKNPYYAAWDTRVLAAWTAHGTRPLPTAKYPTGAPAVTLRTSRDMEVATYLRPSWPAFSADGRTLIDRSLVPDLDTGLPEEFATWPLYRAEGGATMAKLPFVRAPVLYVLGGASDTSTPIMREGRLHITGTGAGGSGGVQAGKVKEEILEGIGHLVPMERPGECARLAAQWIGKCMPEVRKELAMFEEWKKKPLHEKITLDKDWTKYVPKPQRPPKPSKI</sequence>
<accession>A0A0F4ZJ02</accession>
<evidence type="ECO:0000259" key="1">
    <source>
        <dbReference type="Pfam" id="PF12146"/>
    </source>
</evidence>
<organism evidence="2 3">
    <name type="scientific">Thielaviopsis punctulata</name>
    <dbReference type="NCBI Taxonomy" id="72032"/>
    <lineage>
        <taxon>Eukaryota</taxon>
        <taxon>Fungi</taxon>
        <taxon>Dikarya</taxon>
        <taxon>Ascomycota</taxon>
        <taxon>Pezizomycotina</taxon>
        <taxon>Sordariomycetes</taxon>
        <taxon>Hypocreomycetidae</taxon>
        <taxon>Microascales</taxon>
        <taxon>Ceratocystidaceae</taxon>
        <taxon>Thielaviopsis</taxon>
    </lineage>
</organism>
<dbReference type="PANTHER" id="PTHR43798:SF33">
    <property type="entry name" value="HYDROLASE, PUTATIVE (AFU_ORTHOLOGUE AFUA_2G14860)-RELATED"/>
    <property type="match status" value="1"/>
</dbReference>
<dbReference type="SUPFAM" id="SSF53474">
    <property type="entry name" value="alpha/beta-Hydrolases"/>
    <property type="match status" value="1"/>
</dbReference>
<dbReference type="AlphaFoldDB" id="A0A0F4ZJ02"/>
<name>A0A0F4ZJ02_9PEZI</name>
<reference evidence="2 3" key="1">
    <citation type="submission" date="2015-03" db="EMBL/GenBank/DDBJ databases">
        <authorList>
            <person name="Radwan O."/>
            <person name="Al-Naeli F.A."/>
            <person name="Rendon G.A."/>
            <person name="Fields C."/>
        </authorList>
    </citation>
    <scope>NUCLEOTIDE SEQUENCE [LARGE SCALE GENOMIC DNA]</scope>
    <source>
        <strain evidence="2">CR-DP1</strain>
    </source>
</reference>
<dbReference type="InterPro" id="IPR022742">
    <property type="entry name" value="Hydrolase_4"/>
</dbReference>
<dbReference type="OrthoDB" id="94039at2759"/>
<proteinExistence type="predicted"/>
<dbReference type="GO" id="GO:0016020">
    <property type="term" value="C:membrane"/>
    <property type="evidence" value="ECO:0007669"/>
    <property type="project" value="TreeGrafter"/>
</dbReference>
<dbReference type="Pfam" id="PF12146">
    <property type="entry name" value="Hydrolase_4"/>
    <property type="match status" value="1"/>
</dbReference>
<comment type="caution">
    <text evidence="2">The sequence shown here is derived from an EMBL/GenBank/DDBJ whole genome shotgun (WGS) entry which is preliminary data.</text>
</comment>
<dbReference type="Gene3D" id="3.40.50.1820">
    <property type="entry name" value="alpha/beta hydrolase"/>
    <property type="match status" value="1"/>
</dbReference>
<dbReference type="PANTHER" id="PTHR43798">
    <property type="entry name" value="MONOACYLGLYCEROL LIPASE"/>
    <property type="match status" value="1"/>
</dbReference>
<dbReference type="InterPro" id="IPR050266">
    <property type="entry name" value="AB_hydrolase_sf"/>
</dbReference>
<dbReference type="EMBL" id="LAEV01000658">
    <property type="protein sequence ID" value="KKA29843.1"/>
    <property type="molecule type" value="Genomic_DNA"/>
</dbReference>
<evidence type="ECO:0000313" key="3">
    <source>
        <dbReference type="Proteomes" id="UP000033483"/>
    </source>
</evidence>